<dbReference type="KEGG" id="proe:H9L23_06715"/>
<dbReference type="SUPFAM" id="SSF88874">
    <property type="entry name" value="Receptor-binding domain of short tail fibre protein gp12"/>
    <property type="match status" value="1"/>
</dbReference>
<dbReference type="AlphaFoldDB" id="A0A7G9QKA0"/>
<dbReference type="RefSeq" id="WP_187594238.1">
    <property type="nucleotide sequence ID" value="NZ_CP060723.1"/>
</dbReference>
<dbReference type="InterPro" id="IPR011083">
    <property type="entry name" value="Phage_tail_collar_dom"/>
</dbReference>
<feature type="domain" description="Phage tail collar" evidence="1">
    <location>
        <begin position="5"/>
        <end position="61"/>
    </location>
</feature>
<dbReference type="Pfam" id="PF07484">
    <property type="entry name" value="Collar"/>
    <property type="match status" value="1"/>
</dbReference>
<dbReference type="InterPro" id="IPR037053">
    <property type="entry name" value="Phage_tail_collar_dom_sf"/>
</dbReference>
<keyword evidence="3" id="KW-1185">Reference proteome</keyword>
<organism evidence="2 3">
    <name type="scientific">Pedobacter roseus</name>
    <dbReference type="NCBI Taxonomy" id="336820"/>
    <lineage>
        <taxon>Bacteria</taxon>
        <taxon>Pseudomonadati</taxon>
        <taxon>Bacteroidota</taxon>
        <taxon>Sphingobacteriia</taxon>
        <taxon>Sphingobacteriales</taxon>
        <taxon>Sphingobacteriaceae</taxon>
        <taxon>Pedobacter</taxon>
    </lineage>
</organism>
<dbReference type="Gene3D" id="3.90.1340.10">
    <property type="entry name" value="Phage tail collar domain"/>
    <property type="match status" value="1"/>
</dbReference>
<accession>A0A7G9QKA0</accession>
<gene>
    <name evidence="2" type="ORF">H9L23_06715</name>
</gene>
<evidence type="ECO:0000313" key="2">
    <source>
        <dbReference type="EMBL" id="QNN43775.1"/>
    </source>
</evidence>
<evidence type="ECO:0000259" key="1">
    <source>
        <dbReference type="Pfam" id="PF07484"/>
    </source>
</evidence>
<proteinExistence type="predicted"/>
<evidence type="ECO:0000313" key="3">
    <source>
        <dbReference type="Proteomes" id="UP000515806"/>
    </source>
</evidence>
<dbReference type="Proteomes" id="UP000515806">
    <property type="component" value="Chromosome"/>
</dbReference>
<dbReference type="EMBL" id="CP060723">
    <property type="protein sequence ID" value="QNN43775.1"/>
    <property type="molecule type" value="Genomic_DNA"/>
</dbReference>
<reference evidence="2 3" key="1">
    <citation type="submission" date="2020-08" db="EMBL/GenBank/DDBJ databases">
        <title>Genome sequence of Pedobacter roseus KACC 11594T.</title>
        <authorList>
            <person name="Hyun D.-W."/>
            <person name="Bae J.-W."/>
        </authorList>
    </citation>
    <scope>NUCLEOTIDE SEQUENCE [LARGE SCALE GENOMIC DNA]</scope>
    <source>
        <strain evidence="2 3">KACC 11594</strain>
    </source>
</reference>
<name>A0A7G9QKA0_9SPHI</name>
<sequence length="171" mass="17893">MNFIGEIKLIGESFAPSGWALCNGQLLAIQSNSALYSILGTTYGGNGTTTFALPNLQGTVPVGAGNGPGLTPLPLGEQYGTETVTLNVTNLPSHTHNVKAVSANGTVSTPTGNYFADKGRFDNDYTTNLPNVQMNPLTVGVAGNSLPVPIMQPYMALYYVIALQGVFPARN</sequence>
<protein>
    <submittedName>
        <fullName evidence="2">Phage tail protein</fullName>
    </submittedName>
</protein>